<dbReference type="GO" id="GO:0000103">
    <property type="term" value="P:sulfate assimilation"/>
    <property type="evidence" value="ECO:0007669"/>
    <property type="project" value="TreeGrafter"/>
</dbReference>
<evidence type="ECO:0000256" key="7">
    <source>
        <dbReference type="ARBA" id="ARBA00022989"/>
    </source>
</evidence>
<evidence type="ECO:0000256" key="2">
    <source>
        <dbReference type="ARBA" id="ARBA00022448"/>
    </source>
</evidence>
<proteinExistence type="predicted"/>
<dbReference type="Proteomes" id="UP000321168">
    <property type="component" value="Unassembled WGS sequence"/>
</dbReference>
<dbReference type="InterPro" id="IPR059112">
    <property type="entry name" value="CysZ/EI24"/>
</dbReference>
<dbReference type="Pfam" id="PF07264">
    <property type="entry name" value="EI24"/>
    <property type="match status" value="1"/>
</dbReference>
<gene>
    <name evidence="11" type="ORF">FRX97_04065</name>
</gene>
<keyword evidence="12" id="KW-1185">Reference proteome</keyword>
<dbReference type="InterPro" id="IPR050480">
    <property type="entry name" value="CysZ-like"/>
</dbReference>
<keyword evidence="2" id="KW-0813">Transport</keyword>
<feature type="transmembrane region" description="Helical" evidence="10">
    <location>
        <begin position="77"/>
        <end position="97"/>
    </location>
</feature>
<comment type="subcellular location">
    <subcellularLocation>
        <location evidence="1">Membrane</location>
        <topology evidence="1">Multi-pass membrane protein</topology>
    </subcellularLocation>
</comment>
<dbReference type="GO" id="GO:0009675">
    <property type="term" value="F:high-affinity sulfate:proton symporter activity"/>
    <property type="evidence" value="ECO:0007669"/>
    <property type="project" value="TreeGrafter"/>
</dbReference>
<evidence type="ECO:0000256" key="8">
    <source>
        <dbReference type="ARBA" id="ARBA00023032"/>
    </source>
</evidence>
<sequence>MNRFTKQFLLGVRSHKLAYQHIREHGLWHYFVWPILLAIGILWGGATLITGLTEWTVETLKALLWDQDTPDGFLDKVVFYLVWIVFKVLFFYTYYIVNKYIVFIILSPVLAIISERVDTHQTGRQFPFSLPQLYKDVLRGIVIALRNLFLEYAATLVLLVVSIFLPVFAPFYPIVIFFIAAYFYGFSFLDYNSERYRYSYSKSVRIIRSNMGLSVGIGTVFSLLFFIPILGGIVAPILSCVAATIAFIKEFKPKSDSTLVTT</sequence>
<evidence type="ECO:0000256" key="5">
    <source>
        <dbReference type="ARBA" id="ARBA00022605"/>
    </source>
</evidence>
<evidence type="ECO:0000313" key="11">
    <source>
        <dbReference type="EMBL" id="TXC81700.1"/>
    </source>
</evidence>
<evidence type="ECO:0008006" key="13">
    <source>
        <dbReference type="Google" id="ProtNLM"/>
    </source>
</evidence>
<keyword evidence="8" id="KW-0764">Sulfate transport</keyword>
<dbReference type="AlphaFoldDB" id="A0A5C6VA37"/>
<dbReference type="PANTHER" id="PTHR37468:SF1">
    <property type="entry name" value="SULFATE TRANSPORTER CYSZ"/>
    <property type="match status" value="1"/>
</dbReference>
<organism evidence="11 12">
    <name type="scientific">Luteibaculum oceani</name>
    <dbReference type="NCBI Taxonomy" id="1294296"/>
    <lineage>
        <taxon>Bacteria</taxon>
        <taxon>Pseudomonadati</taxon>
        <taxon>Bacteroidota</taxon>
        <taxon>Flavobacteriia</taxon>
        <taxon>Flavobacteriales</taxon>
        <taxon>Luteibaculaceae</taxon>
        <taxon>Luteibaculum</taxon>
    </lineage>
</organism>
<feature type="transmembrane region" description="Helical" evidence="10">
    <location>
        <begin position="30"/>
        <end position="57"/>
    </location>
</feature>
<evidence type="ECO:0000313" key="12">
    <source>
        <dbReference type="Proteomes" id="UP000321168"/>
    </source>
</evidence>
<name>A0A5C6VA37_9FLAO</name>
<dbReference type="PANTHER" id="PTHR37468">
    <property type="entry name" value="SULFATE TRANSPORTER CYSZ"/>
    <property type="match status" value="1"/>
</dbReference>
<dbReference type="EMBL" id="VORB01000003">
    <property type="protein sequence ID" value="TXC81700.1"/>
    <property type="molecule type" value="Genomic_DNA"/>
</dbReference>
<evidence type="ECO:0000256" key="6">
    <source>
        <dbReference type="ARBA" id="ARBA00022692"/>
    </source>
</evidence>
<protein>
    <recommendedName>
        <fullName evidence="13">EI24 domain-containing protein</fullName>
    </recommendedName>
</protein>
<keyword evidence="5" id="KW-0028">Amino-acid biosynthesis</keyword>
<evidence type="ECO:0000256" key="10">
    <source>
        <dbReference type="SAM" id="Phobius"/>
    </source>
</evidence>
<evidence type="ECO:0000256" key="3">
    <source>
        <dbReference type="ARBA" id="ARBA00022475"/>
    </source>
</evidence>
<evidence type="ECO:0000256" key="1">
    <source>
        <dbReference type="ARBA" id="ARBA00004141"/>
    </source>
</evidence>
<feature type="transmembrane region" description="Helical" evidence="10">
    <location>
        <begin position="210"/>
        <end position="227"/>
    </location>
</feature>
<dbReference type="RefSeq" id="WP_147013663.1">
    <property type="nucleotide sequence ID" value="NZ_VORB01000003.1"/>
</dbReference>
<keyword evidence="6 10" id="KW-0812">Transmembrane</keyword>
<keyword evidence="9 10" id="KW-0472">Membrane</keyword>
<accession>A0A5C6VA37</accession>
<dbReference type="OrthoDB" id="9787566at2"/>
<keyword evidence="4" id="KW-0997">Cell inner membrane</keyword>
<feature type="transmembrane region" description="Helical" evidence="10">
    <location>
        <begin position="171"/>
        <end position="189"/>
    </location>
</feature>
<feature type="transmembrane region" description="Helical" evidence="10">
    <location>
        <begin position="148"/>
        <end position="165"/>
    </location>
</feature>
<reference evidence="11 12" key="1">
    <citation type="submission" date="2019-08" db="EMBL/GenBank/DDBJ databases">
        <title>Genome of Luteibaculum oceani JCM 18817.</title>
        <authorList>
            <person name="Bowman J.P."/>
        </authorList>
    </citation>
    <scope>NUCLEOTIDE SEQUENCE [LARGE SCALE GENOMIC DNA]</scope>
    <source>
        <strain evidence="11 12">JCM 18817</strain>
    </source>
</reference>
<keyword evidence="7 10" id="KW-1133">Transmembrane helix</keyword>
<dbReference type="GO" id="GO:0019344">
    <property type="term" value="P:cysteine biosynthetic process"/>
    <property type="evidence" value="ECO:0007669"/>
    <property type="project" value="TreeGrafter"/>
</dbReference>
<keyword evidence="3" id="KW-1003">Cell membrane</keyword>
<evidence type="ECO:0000256" key="4">
    <source>
        <dbReference type="ARBA" id="ARBA00022519"/>
    </source>
</evidence>
<dbReference type="GO" id="GO:0005886">
    <property type="term" value="C:plasma membrane"/>
    <property type="evidence" value="ECO:0007669"/>
    <property type="project" value="TreeGrafter"/>
</dbReference>
<evidence type="ECO:0000256" key="9">
    <source>
        <dbReference type="ARBA" id="ARBA00023136"/>
    </source>
</evidence>
<comment type="caution">
    <text evidence="11">The sequence shown here is derived from an EMBL/GenBank/DDBJ whole genome shotgun (WGS) entry which is preliminary data.</text>
</comment>